<protein>
    <submittedName>
        <fullName evidence="1">Uncharacterized protein</fullName>
    </submittedName>
</protein>
<dbReference type="EMBL" id="CP042326">
    <property type="protein sequence ID" value="QDZ39119.1"/>
    <property type="molecule type" value="Genomic_DNA"/>
</dbReference>
<dbReference type="AlphaFoldDB" id="A0A5B8NM12"/>
<dbReference type="Proteomes" id="UP000318453">
    <property type="component" value="Chromosome"/>
</dbReference>
<name>A0A5B8NM12_9CHRO</name>
<dbReference type="KEGG" id="enn:FRE64_03705"/>
<reference evidence="1" key="1">
    <citation type="submission" date="2019-08" db="EMBL/GenBank/DDBJ databases">
        <title>Carotenoids and Carotenoid Binding Proteins in the Halophilic Cyanobacterium Euhalothece sp. ZM00.</title>
        <authorList>
            <person name="Cho S.M."/>
            <person name="Song J.Y."/>
            <person name="Park Y.-I."/>
        </authorList>
    </citation>
    <scope>NUCLEOTIDE SEQUENCE [LARGE SCALE GENOMIC DNA]</scope>
    <source>
        <strain evidence="1">Z-M001</strain>
    </source>
</reference>
<evidence type="ECO:0000313" key="2">
    <source>
        <dbReference type="Proteomes" id="UP000318453"/>
    </source>
</evidence>
<sequence>MKTLNKLESKIIQERFLFSKNILGPIFYEFCHLLHKEITNNYNDSYIILYMARGGLRLRYLYQLYRKLNNLKCNLTEKDLYISRLACTKSCLYTDFDYVFDYSILRNPEYIKKIYRENNLENNYFLKQHMNFKKYLGNLLEGKEKIILVDTGWFGNTQGMLMRSFSQYEWVGLYFAISSRHKPDIPNLNISGISTDELKHNKYPRSCIFAYHLLIENILEIEFPSTEGYQDNDGVIMPNAGIALESVIAPTSKSNDLFFSGIVEYFKEQSQCNLDQIERQADKAYKKLFRLIKFPKKNEVSIMDCTENGSFLNFQVNAPKSSLKTKINRVRQAHWNSGQTTLEFPLPIARLIQLLKIWKPF</sequence>
<gene>
    <name evidence="1" type="ORF">FRE64_03705</name>
</gene>
<organism evidence="1 2">
    <name type="scientific">Euhalothece natronophila Z-M001</name>
    <dbReference type="NCBI Taxonomy" id="522448"/>
    <lineage>
        <taxon>Bacteria</taxon>
        <taxon>Bacillati</taxon>
        <taxon>Cyanobacteriota</taxon>
        <taxon>Cyanophyceae</taxon>
        <taxon>Oscillatoriophycideae</taxon>
        <taxon>Chroococcales</taxon>
        <taxon>Halothecacae</taxon>
        <taxon>Halothece cluster</taxon>
        <taxon>Euhalothece</taxon>
    </lineage>
</organism>
<keyword evidence="2" id="KW-1185">Reference proteome</keyword>
<accession>A0A5B8NM12</accession>
<dbReference type="RefSeq" id="WP_146294727.1">
    <property type="nucleotide sequence ID" value="NZ_CP042326.1"/>
</dbReference>
<dbReference type="OrthoDB" id="9816564at2"/>
<proteinExistence type="predicted"/>
<evidence type="ECO:0000313" key="1">
    <source>
        <dbReference type="EMBL" id="QDZ39119.1"/>
    </source>
</evidence>